<dbReference type="CDD" id="cd00090">
    <property type="entry name" value="HTH_ARSR"/>
    <property type="match status" value="1"/>
</dbReference>
<evidence type="ECO:0000256" key="1">
    <source>
        <dbReference type="ARBA" id="ARBA00023015"/>
    </source>
</evidence>
<accession>A0A366M577</accession>
<dbReference type="InterPro" id="IPR045981">
    <property type="entry name" value="DUF5937"/>
</dbReference>
<comment type="caution">
    <text evidence="5">The sequence shown here is derived from an EMBL/GenBank/DDBJ whole genome shotgun (WGS) entry which is preliminary data.</text>
</comment>
<dbReference type="InterPro" id="IPR051011">
    <property type="entry name" value="Metal_resp_trans_reg"/>
</dbReference>
<feature type="domain" description="HTH arsR-type" evidence="4">
    <location>
        <begin position="256"/>
        <end position="331"/>
    </location>
</feature>
<dbReference type="InterPro" id="IPR011991">
    <property type="entry name" value="ArsR-like_HTH"/>
</dbReference>
<proteinExistence type="predicted"/>
<name>A0A366M577_9ACTN</name>
<dbReference type="SUPFAM" id="SSF46785">
    <property type="entry name" value="Winged helix' DNA-binding domain"/>
    <property type="match status" value="1"/>
</dbReference>
<gene>
    <name evidence="5" type="ORF">DP939_01070</name>
</gene>
<keyword evidence="2" id="KW-0238">DNA-binding</keyword>
<dbReference type="Pfam" id="PF12840">
    <property type="entry name" value="HTH_20"/>
    <property type="match status" value="1"/>
</dbReference>
<organism evidence="5 6">
    <name type="scientific">Spongiactinospora rosea</name>
    <dbReference type="NCBI Taxonomy" id="2248750"/>
    <lineage>
        <taxon>Bacteria</taxon>
        <taxon>Bacillati</taxon>
        <taxon>Actinomycetota</taxon>
        <taxon>Actinomycetes</taxon>
        <taxon>Streptosporangiales</taxon>
        <taxon>Streptosporangiaceae</taxon>
        <taxon>Spongiactinospora</taxon>
    </lineage>
</organism>
<reference evidence="5 6" key="1">
    <citation type="submission" date="2018-06" db="EMBL/GenBank/DDBJ databases">
        <title>Sphaerisporangium craniellae sp. nov., isolated from a marine sponge in the South China Sea.</title>
        <authorList>
            <person name="Li L."/>
        </authorList>
    </citation>
    <scope>NUCLEOTIDE SEQUENCE [LARGE SCALE GENOMIC DNA]</scope>
    <source>
        <strain evidence="5 6">LHW63015</strain>
    </source>
</reference>
<keyword evidence="3" id="KW-0804">Transcription</keyword>
<dbReference type="Pfam" id="PF19361">
    <property type="entry name" value="DUF5937"/>
    <property type="match status" value="1"/>
</dbReference>
<evidence type="ECO:0000313" key="6">
    <source>
        <dbReference type="Proteomes" id="UP000253303"/>
    </source>
</evidence>
<sequence>MAASRGHGVGDVELAFGVADVANTRFAISPLWEVVASVRVVKNPAAHAVHRPWVERVRPRLARVRWPMLHALVPVPTRTIVGFVCPPPSTSAPDLGTELAAMRGMGSQVRGELPGDVPAALRPLLDDPEDGLERLAAEIAGYWEAALAPYWTRIAALLESDVLYRSRLLAEGGVARVFADLAAQVYWAGDTLRIRHRWATGTRPLRGRGLLLVPSAFAWPDVFSVSTPPWQPTLRYTPRGIGTLWERRAAEPDAPEALAAVLGRTRARLLAALDQPVSTKELAGRTGLSEAGANQHLTALRRAGLASAHRAGRRVLYTRTAVAEALMNAETGL</sequence>
<dbReference type="OrthoDB" id="3460651at2"/>
<dbReference type="GO" id="GO:0003700">
    <property type="term" value="F:DNA-binding transcription factor activity"/>
    <property type="evidence" value="ECO:0007669"/>
    <property type="project" value="InterPro"/>
</dbReference>
<dbReference type="EMBL" id="QMEY01000001">
    <property type="protein sequence ID" value="RBQ21345.1"/>
    <property type="molecule type" value="Genomic_DNA"/>
</dbReference>
<dbReference type="PANTHER" id="PTHR43132">
    <property type="entry name" value="ARSENICAL RESISTANCE OPERON REPRESSOR ARSR-RELATED"/>
    <property type="match status" value="1"/>
</dbReference>
<dbReference type="Proteomes" id="UP000253303">
    <property type="component" value="Unassembled WGS sequence"/>
</dbReference>
<dbReference type="InterPro" id="IPR036388">
    <property type="entry name" value="WH-like_DNA-bd_sf"/>
</dbReference>
<dbReference type="InterPro" id="IPR001845">
    <property type="entry name" value="HTH_ArsR_DNA-bd_dom"/>
</dbReference>
<dbReference type="Gene3D" id="1.10.10.10">
    <property type="entry name" value="Winged helix-like DNA-binding domain superfamily/Winged helix DNA-binding domain"/>
    <property type="match status" value="1"/>
</dbReference>
<protein>
    <submittedName>
        <fullName evidence="5">ArsR family transcriptional regulator</fullName>
    </submittedName>
</protein>
<keyword evidence="6" id="KW-1185">Reference proteome</keyword>
<evidence type="ECO:0000259" key="4">
    <source>
        <dbReference type="SMART" id="SM00418"/>
    </source>
</evidence>
<evidence type="ECO:0000313" key="5">
    <source>
        <dbReference type="EMBL" id="RBQ21345.1"/>
    </source>
</evidence>
<dbReference type="InterPro" id="IPR036390">
    <property type="entry name" value="WH_DNA-bd_sf"/>
</dbReference>
<dbReference type="PANTHER" id="PTHR43132:SF8">
    <property type="entry name" value="HTH-TYPE TRANSCRIPTIONAL REGULATOR KMTR"/>
    <property type="match status" value="1"/>
</dbReference>
<keyword evidence="1" id="KW-0805">Transcription regulation</keyword>
<dbReference type="AlphaFoldDB" id="A0A366M577"/>
<dbReference type="GO" id="GO:0003677">
    <property type="term" value="F:DNA binding"/>
    <property type="evidence" value="ECO:0007669"/>
    <property type="project" value="UniProtKB-KW"/>
</dbReference>
<evidence type="ECO:0000256" key="3">
    <source>
        <dbReference type="ARBA" id="ARBA00023163"/>
    </source>
</evidence>
<evidence type="ECO:0000256" key="2">
    <source>
        <dbReference type="ARBA" id="ARBA00023125"/>
    </source>
</evidence>
<dbReference type="SMART" id="SM00418">
    <property type="entry name" value="HTH_ARSR"/>
    <property type="match status" value="1"/>
</dbReference>